<evidence type="ECO:0000256" key="1">
    <source>
        <dbReference type="SAM" id="Phobius"/>
    </source>
</evidence>
<organism evidence="2 3">
    <name type="scientific">Hoylesella saccharolytica F0055</name>
    <dbReference type="NCBI Taxonomy" id="1127699"/>
    <lineage>
        <taxon>Bacteria</taxon>
        <taxon>Pseudomonadati</taxon>
        <taxon>Bacteroidota</taxon>
        <taxon>Bacteroidia</taxon>
        <taxon>Bacteroidales</taxon>
        <taxon>Prevotellaceae</taxon>
        <taxon>Hoylesella</taxon>
    </lineage>
</organism>
<gene>
    <name evidence="2" type="ORF">HMPREF9151_02448</name>
</gene>
<dbReference type="AlphaFoldDB" id="L1MZI8"/>
<sequence>MQDLFILYIRHLYFAYKVSFFSEWNVFILFLLFILLCQEFFLFCRRNLSFVAKGYFEYYAYFNEENSS</sequence>
<keyword evidence="1" id="KW-0472">Membrane</keyword>
<keyword evidence="1" id="KW-1133">Transmembrane helix</keyword>
<feature type="transmembrane region" description="Helical" evidence="1">
    <location>
        <begin position="24"/>
        <end position="44"/>
    </location>
</feature>
<name>L1MZI8_9BACT</name>
<reference evidence="2 3" key="1">
    <citation type="submission" date="2012-05" db="EMBL/GenBank/DDBJ databases">
        <authorList>
            <person name="Weinstock G."/>
            <person name="Sodergren E."/>
            <person name="Lobos E.A."/>
            <person name="Fulton L."/>
            <person name="Fulton R."/>
            <person name="Courtney L."/>
            <person name="Fronick C."/>
            <person name="O'Laughlin M."/>
            <person name="Godfrey J."/>
            <person name="Wilson R.M."/>
            <person name="Miner T."/>
            <person name="Farmer C."/>
            <person name="Delehaunty K."/>
            <person name="Cordes M."/>
            <person name="Minx P."/>
            <person name="Tomlinson C."/>
            <person name="Chen J."/>
            <person name="Wollam A."/>
            <person name="Pepin K.H."/>
            <person name="Bhonagiri V."/>
            <person name="Zhang X."/>
            <person name="Suruliraj S."/>
            <person name="Warren W."/>
            <person name="Mitreva M."/>
            <person name="Mardis E.R."/>
            <person name="Wilson R.K."/>
        </authorList>
    </citation>
    <scope>NUCLEOTIDE SEQUENCE [LARGE SCALE GENOMIC DNA]</scope>
    <source>
        <strain evidence="2 3">F0055</strain>
    </source>
</reference>
<dbReference type="Proteomes" id="UP000010433">
    <property type="component" value="Unassembled WGS sequence"/>
</dbReference>
<dbReference type="EMBL" id="AMEP01000162">
    <property type="protein sequence ID" value="EKX96351.1"/>
    <property type="molecule type" value="Genomic_DNA"/>
</dbReference>
<comment type="caution">
    <text evidence="2">The sequence shown here is derived from an EMBL/GenBank/DDBJ whole genome shotgun (WGS) entry which is preliminary data.</text>
</comment>
<keyword evidence="1" id="KW-0812">Transmembrane</keyword>
<proteinExistence type="predicted"/>
<evidence type="ECO:0000313" key="2">
    <source>
        <dbReference type="EMBL" id="EKX96351.1"/>
    </source>
</evidence>
<keyword evidence="3" id="KW-1185">Reference proteome</keyword>
<evidence type="ECO:0000313" key="3">
    <source>
        <dbReference type="Proteomes" id="UP000010433"/>
    </source>
</evidence>
<dbReference type="HOGENOM" id="CLU_2790528_0_0_10"/>
<accession>L1MZI8</accession>
<protein>
    <submittedName>
        <fullName evidence="2">Uncharacterized protein</fullName>
    </submittedName>
</protein>